<dbReference type="AlphaFoldDB" id="A0A0Q2N6J4"/>
<organism evidence="7 11">
    <name type="scientific">Campylobacter coli</name>
    <dbReference type="NCBI Taxonomy" id="195"/>
    <lineage>
        <taxon>Bacteria</taxon>
        <taxon>Pseudomonadati</taxon>
        <taxon>Campylobacterota</taxon>
        <taxon>Epsilonproteobacteria</taxon>
        <taxon>Campylobacterales</taxon>
        <taxon>Campylobacteraceae</taxon>
        <taxon>Campylobacter</taxon>
    </lineage>
</organism>
<evidence type="ECO:0000259" key="6">
    <source>
        <dbReference type="Pfam" id="PF04335"/>
    </source>
</evidence>
<dbReference type="KEGG" id="ccof:VC76_09455"/>
<dbReference type="RefSeq" id="WP_002790743.1">
    <property type="nucleotide sequence ID" value="NZ_BDRY01000006.1"/>
</dbReference>
<sequence length="231" mass="27133">MNIFRQKQKIEKNEFDTSSNPYLNAKTEWLERYGDYITRAKNWQMVAIISLAMCFVCVLFIGYIGSQNKLIPYVIEVDKLGNTAKVGMVQNIDLKNPNVIKYSLNTFIYSWRSVWGNAETQRKFIFDAYAYVEPRSKAFNYLNSEFQKNNPFTRSTKENVRVKIKNIVPQNIDTWQVEWEETTTNLNEDILSKETYRGLIRIKQIIPNTEEQILKNPLGIFITDINFAKIL</sequence>
<evidence type="ECO:0000313" key="11">
    <source>
        <dbReference type="Proteomes" id="UP000361993"/>
    </source>
</evidence>
<dbReference type="Gene3D" id="3.10.450.230">
    <property type="entry name" value="VirB8 protein"/>
    <property type="match status" value="1"/>
</dbReference>
<reference evidence="9 12" key="2">
    <citation type="submission" date="2018-08" db="EMBL/GenBank/DDBJ databases">
        <authorList>
            <consortium name="NARMS: The National Antimicrobial Resistance Monitoring System"/>
        </authorList>
    </citation>
    <scope>NUCLEOTIDE SEQUENCE [LARGE SCALE GENOMIC DNA]</scope>
    <source>
        <strain evidence="9 12">CVM N17C171</strain>
        <strain evidence="8 10">CVM N17C548</strain>
    </source>
</reference>
<dbReference type="KEGG" id="ccoo:ATE51_06012"/>
<reference evidence="7 11" key="1">
    <citation type="submission" date="2018-05" db="EMBL/GenBank/DDBJ databases">
        <authorList>
            <consortium name="GenomeTrakr network: Whole genome sequencing for foodborne pathogen traceback"/>
        </authorList>
    </citation>
    <scope>NUCLEOTIDE SEQUENCE [LARGE SCALE GENOMIC DNA]</scope>
    <source>
        <strain evidence="7 11">NC_C6016</strain>
    </source>
</reference>
<dbReference type="GO" id="GO:0016020">
    <property type="term" value="C:membrane"/>
    <property type="evidence" value="ECO:0007669"/>
    <property type="project" value="UniProtKB-SubCell"/>
</dbReference>
<evidence type="ECO:0000313" key="7">
    <source>
        <dbReference type="EMBL" id="EAK1510368.1"/>
    </source>
</evidence>
<evidence type="ECO:0000313" key="10">
    <source>
        <dbReference type="Proteomes" id="UP000352088"/>
    </source>
</evidence>
<evidence type="ECO:0000256" key="3">
    <source>
        <dbReference type="ARBA" id="ARBA00022989"/>
    </source>
</evidence>
<dbReference type="EMBL" id="AACDUL010000023">
    <property type="protein sequence ID" value="EAK1510368.1"/>
    <property type="molecule type" value="Genomic_DNA"/>
</dbReference>
<feature type="transmembrane region" description="Helical" evidence="5">
    <location>
        <begin position="45"/>
        <end position="65"/>
    </location>
</feature>
<dbReference type="OrthoDB" id="597581at2"/>
<dbReference type="InterPro" id="IPR035658">
    <property type="entry name" value="TrbF"/>
</dbReference>
<keyword evidence="4 5" id="KW-0472">Membrane</keyword>
<evidence type="ECO:0000313" key="12">
    <source>
        <dbReference type="Proteomes" id="UP000411403"/>
    </source>
</evidence>
<dbReference type="Proteomes" id="UP000361993">
    <property type="component" value="Unassembled WGS sequence"/>
</dbReference>
<comment type="subcellular location">
    <subcellularLocation>
        <location evidence="1">Membrane</location>
        <topology evidence="1">Single-pass membrane protein</topology>
    </subcellularLocation>
</comment>
<name>A0A0Q2N6J4_CAMCO</name>
<gene>
    <name evidence="7" type="ORF">CJD00_08970</name>
    <name evidence="8" type="ORF">DSX26_09035</name>
    <name evidence="9" type="ORF">DYU70_08620</name>
</gene>
<evidence type="ECO:0000256" key="5">
    <source>
        <dbReference type="SAM" id="Phobius"/>
    </source>
</evidence>
<dbReference type="InterPro" id="IPR032710">
    <property type="entry name" value="NTF2-like_dom_sf"/>
</dbReference>
<dbReference type="InterPro" id="IPR007430">
    <property type="entry name" value="VirB8"/>
</dbReference>
<evidence type="ECO:0000256" key="1">
    <source>
        <dbReference type="ARBA" id="ARBA00004167"/>
    </source>
</evidence>
<dbReference type="CDD" id="cd16425">
    <property type="entry name" value="TrbF"/>
    <property type="match status" value="1"/>
</dbReference>
<dbReference type="SUPFAM" id="SSF54427">
    <property type="entry name" value="NTF2-like"/>
    <property type="match status" value="1"/>
</dbReference>
<accession>A0A0Q2N6J4</accession>
<evidence type="ECO:0000313" key="9">
    <source>
        <dbReference type="EMBL" id="EAL9205208.1"/>
    </source>
</evidence>
<proteinExistence type="predicted"/>
<evidence type="ECO:0000256" key="2">
    <source>
        <dbReference type="ARBA" id="ARBA00022692"/>
    </source>
</evidence>
<dbReference type="Proteomes" id="UP000411403">
    <property type="component" value="Unassembled WGS sequence"/>
</dbReference>
<protein>
    <submittedName>
        <fullName evidence="7">Conjugal transfer protein TrbF</fullName>
    </submittedName>
</protein>
<comment type="caution">
    <text evidence="7">The sequence shown here is derived from an EMBL/GenBank/DDBJ whole genome shotgun (WGS) entry which is preliminary data.</text>
</comment>
<dbReference type="Pfam" id="PF04335">
    <property type="entry name" value="VirB8"/>
    <property type="match status" value="1"/>
</dbReference>
<keyword evidence="2 5" id="KW-0812">Transmembrane</keyword>
<feature type="domain" description="Bacterial virulence protein VirB8" evidence="6">
    <location>
        <begin position="25"/>
        <end position="228"/>
    </location>
</feature>
<evidence type="ECO:0000256" key="4">
    <source>
        <dbReference type="ARBA" id="ARBA00023136"/>
    </source>
</evidence>
<dbReference type="Proteomes" id="UP000352088">
    <property type="component" value="Unassembled WGS sequence"/>
</dbReference>
<dbReference type="EMBL" id="AACQHW010000013">
    <property type="protein sequence ID" value="EAL6851592.1"/>
    <property type="molecule type" value="Genomic_DNA"/>
</dbReference>
<dbReference type="EMBL" id="AACSIE010000012">
    <property type="protein sequence ID" value="EAL9205208.1"/>
    <property type="molecule type" value="Genomic_DNA"/>
</dbReference>
<evidence type="ECO:0000313" key="8">
    <source>
        <dbReference type="EMBL" id="EAL6851592.1"/>
    </source>
</evidence>
<keyword evidence="3 5" id="KW-1133">Transmembrane helix</keyword>